<evidence type="ECO:0000256" key="2">
    <source>
        <dbReference type="SAM" id="MobiDB-lite"/>
    </source>
</evidence>
<comment type="caution">
    <text evidence="3">The sequence shown here is derived from an EMBL/GenBank/DDBJ whole genome shotgun (WGS) entry which is preliminary data.</text>
</comment>
<reference evidence="3" key="1">
    <citation type="journal article" date="2023" name="Science">
        <title>Genome structures resolve the early diversification of teleost fishes.</title>
        <authorList>
            <person name="Parey E."/>
            <person name="Louis A."/>
            <person name="Montfort J."/>
            <person name="Bouchez O."/>
            <person name="Roques C."/>
            <person name="Iampietro C."/>
            <person name="Lluch J."/>
            <person name="Castinel A."/>
            <person name="Donnadieu C."/>
            <person name="Desvignes T."/>
            <person name="Floi Bucao C."/>
            <person name="Jouanno E."/>
            <person name="Wen M."/>
            <person name="Mejri S."/>
            <person name="Dirks R."/>
            <person name="Jansen H."/>
            <person name="Henkel C."/>
            <person name="Chen W.J."/>
            <person name="Zahm M."/>
            <person name="Cabau C."/>
            <person name="Klopp C."/>
            <person name="Thompson A.W."/>
            <person name="Robinson-Rechavi M."/>
            <person name="Braasch I."/>
            <person name="Lecointre G."/>
            <person name="Bobe J."/>
            <person name="Postlethwait J.H."/>
            <person name="Berthelot C."/>
            <person name="Roest Crollius H."/>
            <person name="Guiguen Y."/>
        </authorList>
    </citation>
    <scope>NUCLEOTIDE SEQUENCE</scope>
    <source>
        <strain evidence="3">NC1722</strain>
    </source>
</reference>
<keyword evidence="4" id="KW-1185">Reference proteome</keyword>
<dbReference type="EMBL" id="JAINUG010000037">
    <property type="protein sequence ID" value="KAJ8407751.1"/>
    <property type="molecule type" value="Genomic_DNA"/>
</dbReference>
<gene>
    <name evidence="3" type="ORF">AAFF_G00267950</name>
</gene>
<dbReference type="Proteomes" id="UP001221898">
    <property type="component" value="Unassembled WGS sequence"/>
</dbReference>
<keyword evidence="1" id="KW-0175">Coiled coil</keyword>
<feature type="coiled-coil region" evidence="1">
    <location>
        <begin position="107"/>
        <end position="159"/>
    </location>
</feature>
<organism evidence="3 4">
    <name type="scientific">Aldrovandia affinis</name>
    <dbReference type="NCBI Taxonomy" id="143900"/>
    <lineage>
        <taxon>Eukaryota</taxon>
        <taxon>Metazoa</taxon>
        <taxon>Chordata</taxon>
        <taxon>Craniata</taxon>
        <taxon>Vertebrata</taxon>
        <taxon>Euteleostomi</taxon>
        <taxon>Actinopterygii</taxon>
        <taxon>Neopterygii</taxon>
        <taxon>Teleostei</taxon>
        <taxon>Notacanthiformes</taxon>
        <taxon>Halosauridae</taxon>
        <taxon>Aldrovandia</taxon>
    </lineage>
</organism>
<evidence type="ECO:0000256" key="1">
    <source>
        <dbReference type="SAM" id="Coils"/>
    </source>
</evidence>
<sequence length="235" mass="25712">MKRRAGKGAKTAVSNNEDDGNDCGGDTNAENETLPNPKRKRAYKVMLEEETIVGEALEGSSRSEKNKLDIEGRYPQGSWEQATVEAIMNLRTFDTTTSTSQIAQTIIANLKDENDFLRAQNIKLQWELKSMQQKHAGELQAAKEELRSLEHRCTCAAEHATSPPAVTGPQVTETVVAGIVDTGALALKPETERSFQTVSSEHCEVGTLLIVDHAVQTEIIACTATNARKQNKTES</sequence>
<protein>
    <submittedName>
        <fullName evidence="3">Uncharacterized protein</fullName>
    </submittedName>
</protein>
<feature type="region of interest" description="Disordered" evidence="2">
    <location>
        <begin position="1"/>
        <end position="41"/>
    </location>
</feature>
<dbReference type="AlphaFoldDB" id="A0AAD7STZ3"/>
<proteinExistence type="predicted"/>
<evidence type="ECO:0000313" key="3">
    <source>
        <dbReference type="EMBL" id="KAJ8407751.1"/>
    </source>
</evidence>
<accession>A0AAD7STZ3</accession>
<name>A0AAD7STZ3_9TELE</name>
<evidence type="ECO:0000313" key="4">
    <source>
        <dbReference type="Proteomes" id="UP001221898"/>
    </source>
</evidence>